<proteinExistence type="predicted"/>
<name>A0AAW2MB41_9LAMI</name>
<gene>
    <name evidence="1" type="ORF">Scaly_2243000</name>
</gene>
<accession>A0AAW2MB41</accession>
<evidence type="ECO:0000313" key="1">
    <source>
        <dbReference type="EMBL" id="KAL0328104.1"/>
    </source>
</evidence>
<sequence>MILNLRVPTMYKVKFWFKKVTKYHPPPLRKEKKTVLPKSTHNLLGYIKAQEKWSTAKEALFSELSIKGNLKEETYLAAYLPCSLCVFVLLGKGVNSIHPNTFKMTSTMANDQRVSLAIPVLASIYGSLNTIVTF</sequence>
<dbReference type="AlphaFoldDB" id="A0AAW2MB41"/>
<reference evidence="1" key="1">
    <citation type="submission" date="2020-06" db="EMBL/GenBank/DDBJ databases">
        <authorList>
            <person name="Li T."/>
            <person name="Hu X."/>
            <person name="Zhang T."/>
            <person name="Song X."/>
            <person name="Zhang H."/>
            <person name="Dai N."/>
            <person name="Sheng W."/>
            <person name="Hou X."/>
            <person name="Wei L."/>
        </authorList>
    </citation>
    <scope>NUCLEOTIDE SEQUENCE</scope>
    <source>
        <strain evidence="1">KEN8</strain>
        <tissue evidence="1">Leaf</tissue>
    </source>
</reference>
<comment type="caution">
    <text evidence="1">The sequence shown here is derived from an EMBL/GenBank/DDBJ whole genome shotgun (WGS) entry which is preliminary data.</text>
</comment>
<reference evidence="1" key="2">
    <citation type="journal article" date="2024" name="Plant">
        <title>Genomic evolution and insights into agronomic trait innovations of Sesamum species.</title>
        <authorList>
            <person name="Miao H."/>
            <person name="Wang L."/>
            <person name="Qu L."/>
            <person name="Liu H."/>
            <person name="Sun Y."/>
            <person name="Le M."/>
            <person name="Wang Q."/>
            <person name="Wei S."/>
            <person name="Zheng Y."/>
            <person name="Lin W."/>
            <person name="Duan Y."/>
            <person name="Cao H."/>
            <person name="Xiong S."/>
            <person name="Wang X."/>
            <person name="Wei L."/>
            <person name="Li C."/>
            <person name="Ma Q."/>
            <person name="Ju M."/>
            <person name="Zhao R."/>
            <person name="Li G."/>
            <person name="Mu C."/>
            <person name="Tian Q."/>
            <person name="Mei H."/>
            <person name="Zhang T."/>
            <person name="Gao T."/>
            <person name="Zhang H."/>
        </authorList>
    </citation>
    <scope>NUCLEOTIDE SEQUENCE</scope>
    <source>
        <strain evidence="1">KEN8</strain>
    </source>
</reference>
<organism evidence="1">
    <name type="scientific">Sesamum calycinum</name>
    <dbReference type="NCBI Taxonomy" id="2727403"/>
    <lineage>
        <taxon>Eukaryota</taxon>
        <taxon>Viridiplantae</taxon>
        <taxon>Streptophyta</taxon>
        <taxon>Embryophyta</taxon>
        <taxon>Tracheophyta</taxon>
        <taxon>Spermatophyta</taxon>
        <taxon>Magnoliopsida</taxon>
        <taxon>eudicotyledons</taxon>
        <taxon>Gunneridae</taxon>
        <taxon>Pentapetalae</taxon>
        <taxon>asterids</taxon>
        <taxon>lamiids</taxon>
        <taxon>Lamiales</taxon>
        <taxon>Pedaliaceae</taxon>
        <taxon>Sesamum</taxon>
    </lineage>
</organism>
<dbReference type="EMBL" id="JACGWM010000014">
    <property type="protein sequence ID" value="KAL0328104.1"/>
    <property type="molecule type" value="Genomic_DNA"/>
</dbReference>
<protein>
    <submittedName>
        <fullName evidence="1">Uncharacterized protein</fullName>
    </submittedName>
</protein>